<proteinExistence type="predicted"/>
<reference evidence="2 3" key="1">
    <citation type="submission" date="2019-02" db="EMBL/GenBank/DDBJ databases">
        <title>Halonotius sp. a new haloqrchaeon isolated from saline water.</title>
        <authorList>
            <person name="Duran-Viseras A."/>
            <person name="Sanchez-Porro C."/>
            <person name="Ventosa A."/>
        </authorList>
    </citation>
    <scope>NUCLEOTIDE SEQUENCE [LARGE SCALE GENOMIC DNA]</scope>
    <source>
        <strain evidence="2 3">F9-27</strain>
    </source>
</reference>
<sequence length="63" mass="6614">MTLRSEANETFQIVDCASSGLAAALDELGVGETVTVTLTEAPCRGNGWQVIDTDAETDTRLVA</sequence>
<dbReference type="AlphaFoldDB" id="A0A544QM73"/>
<dbReference type="RefSeq" id="WP_142444279.1">
    <property type="nucleotide sequence ID" value="NZ_SESI01000003.1"/>
</dbReference>
<keyword evidence="3" id="KW-1185">Reference proteome</keyword>
<dbReference type="Proteomes" id="UP000315385">
    <property type="component" value="Unassembled WGS sequence"/>
</dbReference>
<dbReference type="Pfam" id="PF26006">
    <property type="entry name" value="DUF7999"/>
    <property type="match status" value="1"/>
</dbReference>
<feature type="domain" description="DUF7999" evidence="1">
    <location>
        <begin position="1"/>
        <end position="55"/>
    </location>
</feature>
<dbReference type="InterPro" id="IPR058312">
    <property type="entry name" value="DUF7999"/>
</dbReference>
<dbReference type="EMBL" id="SESI01000003">
    <property type="protein sequence ID" value="TQQ79690.1"/>
    <property type="molecule type" value="Genomic_DNA"/>
</dbReference>
<organism evidence="2 3">
    <name type="scientific">Halonotius roseus</name>
    <dbReference type="NCBI Taxonomy" id="2511997"/>
    <lineage>
        <taxon>Archaea</taxon>
        <taxon>Methanobacteriati</taxon>
        <taxon>Methanobacteriota</taxon>
        <taxon>Stenosarchaea group</taxon>
        <taxon>Halobacteria</taxon>
        <taxon>Halobacteriales</taxon>
        <taxon>Haloferacaceae</taxon>
        <taxon>Halonotius</taxon>
    </lineage>
</organism>
<accession>A0A544QM73</accession>
<evidence type="ECO:0000259" key="1">
    <source>
        <dbReference type="Pfam" id="PF26006"/>
    </source>
</evidence>
<evidence type="ECO:0000313" key="2">
    <source>
        <dbReference type="EMBL" id="TQQ79690.1"/>
    </source>
</evidence>
<evidence type="ECO:0000313" key="3">
    <source>
        <dbReference type="Proteomes" id="UP000315385"/>
    </source>
</evidence>
<name>A0A544QM73_9EURY</name>
<comment type="caution">
    <text evidence="2">The sequence shown here is derived from an EMBL/GenBank/DDBJ whole genome shotgun (WGS) entry which is preliminary data.</text>
</comment>
<gene>
    <name evidence="2" type="ORF">EWF95_11830</name>
</gene>
<protein>
    <recommendedName>
        <fullName evidence="1">DUF7999 domain-containing protein</fullName>
    </recommendedName>
</protein>